<gene>
    <name evidence="1" type="ORF">NM688_g6493</name>
</gene>
<organism evidence="1 2">
    <name type="scientific">Phlebia brevispora</name>
    <dbReference type="NCBI Taxonomy" id="194682"/>
    <lineage>
        <taxon>Eukaryota</taxon>
        <taxon>Fungi</taxon>
        <taxon>Dikarya</taxon>
        <taxon>Basidiomycota</taxon>
        <taxon>Agaricomycotina</taxon>
        <taxon>Agaricomycetes</taxon>
        <taxon>Polyporales</taxon>
        <taxon>Meruliaceae</taxon>
        <taxon>Phlebia</taxon>
    </lineage>
</organism>
<dbReference type="Proteomes" id="UP001148662">
    <property type="component" value="Unassembled WGS sequence"/>
</dbReference>
<sequence>MWEVLELHLPAVFTDGKTPNANYVSIFTVPTPTLQCASRQTSLTTVTKRAGSLCTKMQQTISLVKSPLYSSVNAIRSHLAARATRLHVRSFASAIHNLASADPSSSTVNPDEVARFSKLSALWWDEHGECSQLHRMNPIRMQFIREKVVSTPSTSVYAVIPWVTHNTYTEPNALFYQKEELTKCTHTLDREKLPLKTTWTRCGGGLLCESLTRLGANTTGIDASSSNVQVAKLHAKTDPSLRLSSTDAPQNADSKGKGRLAYRHTSVEDLLAERGPNAFDIVCSMEVLEHVDNPRNFLSSCAQLVKPGGHLFLSTISRTALGYFLTIFMAEDALRLVDRGTHTFSKYIRPDELEAFFREYRAPSAVGALSRPWISGSGPPSRIEAERVGWYIYRGQADGSLLRGLQGGRRKLTIVSG</sequence>
<reference evidence="1" key="1">
    <citation type="submission" date="2022-07" db="EMBL/GenBank/DDBJ databases">
        <title>Genome Sequence of Phlebia brevispora.</title>
        <authorList>
            <person name="Buettner E."/>
        </authorList>
    </citation>
    <scope>NUCLEOTIDE SEQUENCE</scope>
    <source>
        <strain evidence="1">MPL23</strain>
    </source>
</reference>
<accession>A0ACC1SFF9</accession>
<proteinExistence type="predicted"/>
<protein>
    <submittedName>
        <fullName evidence="1">Uncharacterized protein</fullName>
    </submittedName>
</protein>
<keyword evidence="2" id="KW-1185">Reference proteome</keyword>
<dbReference type="EMBL" id="JANHOG010001347">
    <property type="protein sequence ID" value="KAJ3538601.1"/>
    <property type="molecule type" value="Genomic_DNA"/>
</dbReference>
<comment type="caution">
    <text evidence="1">The sequence shown here is derived from an EMBL/GenBank/DDBJ whole genome shotgun (WGS) entry which is preliminary data.</text>
</comment>
<evidence type="ECO:0000313" key="1">
    <source>
        <dbReference type="EMBL" id="KAJ3538601.1"/>
    </source>
</evidence>
<evidence type="ECO:0000313" key="2">
    <source>
        <dbReference type="Proteomes" id="UP001148662"/>
    </source>
</evidence>
<name>A0ACC1SFF9_9APHY</name>